<feature type="compositionally biased region" description="Basic residues" evidence="1">
    <location>
        <begin position="270"/>
        <end position="279"/>
    </location>
</feature>
<evidence type="ECO:0000313" key="2">
    <source>
        <dbReference type="EMBL" id="AGS52627.1"/>
    </source>
</evidence>
<evidence type="ECO:0000256" key="1">
    <source>
        <dbReference type="SAM" id="MobiDB-lite"/>
    </source>
</evidence>
<protein>
    <submittedName>
        <fullName evidence="2">Uncharacterized protein</fullName>
    </submittedName>
</protein>
<sequence>METTEKIVLEDDKKNYWKELILEFDAKNILREALKCEDVNIADTNISDNDFLFGVDPYKAIAHMDVDDDIPIKIPKTDPEAPENYFYKKVEQMFRKINKIRSEQNIDNNNKKRKNIKELDYTALYYKGEVEEENKDGNAIYPKMWKDINKNTKTEKRGIFSVAFGIFYIQEKIAKDHFTTEERIKDLEELLYIKEKTFNYKRPPLKLFDIVIYDCIKNRIFKQGIVNDVYIDYINSIINEMNTHYKTPLYDTLPKLGRLPDPKRNPWGKGRSKKNDKHH</sequence>
<dbReference type="AlphaFoldDB" id="A0A806KDE9"/>
<reference evidence="2" key="1">
    <citation type="submission" date="2012-03" db="EMBL/GenBank/DDBJ databases">
        <title>Functional metagenomics reveals considerable lignocellulase gene clusters in the gut microbiome of a wood-feeding higher termite.</title>
        <authorList>
            <person name="Liu N."/>
        </authorList>
    </citation>
    <scope>NUCLEOTIDE SEQUENCE</scope>
</reference>
<organism evidence="2">
    <name type="scientific">uncultured bacterium contig00043</name>
    <dbReference type="NCBI Taxonomy" id="1181530"/>
    <lineage>
        <taxon>Bacteria</taxon>
        <taxon>environmental samples</taxon>
    </lineage>
</organism>
<feature type="region of interest" description="Disordered" evidence="1">
    <location>
        <begin position="256"/>
        <end position="279"/>
    </location>
</feature>
<dbReference type="EMBL" id="JQ844203">
    <property type="protein sequence ID" value="AGS52627.1"/>
    <property type="molecule type" value="Genomic_DNA"/>
</dbReference>
<accession>A0A806KDE9</accession>
<proteinExistence type="predicted"/>
<name>A0A806KDE9_9BACT</name>